<evidence type="ECO:0000256" key="5">
    <source>
        <dbReference type="ARBA" id="ARBA00029447"/>
    </source>
</evidence>
<dbReference type="InterPro" id="IPR004090">
    <property type="entry name" value="Chemotax_Me-accpt_rcpt"/>
</dbReference>
<name>A0ABW5C1V9_9BACI</name>
<evidence type="ECO:0000259" key="9">
    <source>
        <dbReference type="PROSITE" id="PS50885"/>
    </source>
</evidence>
<dbReference type="PANTHER" id="PTHR32089">
    <property type="entry name" value="METHYL-ACCEPTING CHEMOTAXIS PROTEIN MCPB"/>
    <property type="match status" value="1"/>
</dbReference>
<accession>A0ABW5C1V9</accession>
<dbReference type="PROSITE" id="PS50111">
    <property type="entry name" value="CHEMOTAXIS_TRANSDUC_2"/>
    <property type="match status" value="1"/>
</dbReference>
<comment type="subcellular location">
    <subcellularLocation>
        <location evidence="1">Cell membrane</location>
    </subcellularLocation>
</comment>
<keyword evidence="3 7" id="KW-0472">Membrane</keyword>
<dbReference type="InterPro" id="IPR004089">
    <property type="entry name" value="MCPsignal_dom"/>
</dbReference>
<feature type="domain" description="HAMP" evidence="9">
    <location>
        <begin position="210"/>
        <end position="263"/>
    </location>
</feature>
<dbReference type="SMART" id="SM00283">
    <property type="entry name" value="MA"/>
    <property type="match status" value="1"/>
</dbReference>
<keyword evidence="7" id="KW-1133">Transmembrane helix</keyword>
<evidence type="ECO:0000256" key="6">
    <source>
        <dbReference type="PROSITE-ProRule" id="PRU00284"/>
    </source>
</evidence>
<evidence type="ECO:0000259" key="8">
    <source>
        <dbReference type="PROSITE" id="PS50111"/>
    </source>
</evidence>
<dbReference type="SUPFAM" id="SSF58104">
    <property type="entry name" value="Methyl-accepting chemotaxis protein (MCP) signaling domain"/>
    <property type="match status" value="1"/>
</dbReference>
<evidence type="ECO:0000256" key="3">
    <source>
        <dbReference type="ARBA" id="ARBA00023136"/>
    </source>
</evidence>
<comment type="caution">
    <text evidence="10">The sequence shown here is derived from an EMBL/GenBank/DDBJ whole genome shotgun (WGS) entry which is preliminary data.</text>
</comment>
<dbReference type="Gene3D" id="1.10.287.950">
    <property type="entry name" value="Methyl-accepting chemotaxis protein"/>
    <property type="match status" value="1"/>
</dbReference>
<keyword evidence="2" id="KW-1003">Cell membrane</keyword>
<dbReference type="CDD" id="cd06225">
    <property type="entry name" value="HAMP"/>
    <property type="match status" value="1"/>
</dbReference>
<reference evidence="11" key="1">
    <citation type="journal article" date="2019" name="Int. J. Syst. Evol. Microbiol.">
        <title>The Global Catalogue of Microorganisms (GCM) 10K type strain sequencing project: providing services to taxonomists for standard genome sequencing and annotation.</title>
        <authorList>
            <consortium name="The Broad Institute Genomics Platform"/>
            <consortium name="The Broad Institute Genome Sequencing Center for Infectious Disease"/>
            <person name="Wu L."/>
            <person name="Ma J."/>
        </authorList>
    </citation>
    <scope>NUCLEOTIDE SEQUENCE [LARGE SCALE GENOMIC DNA]</scope>
    <source>
        <strain evidence="11">CGMCC 1.15474</strain>
    </source>
</reference>
<dbReference type="Pfam" id="PF00015">
    <property type="entry name" value="MCPsignal"/>
    <property type="match status" value="1"/>
</dbReference>
<proteinExistence type="inferred from homology"/>
<evidence type="ECO:0000313" key="10">
    <source>
        <dbReference type="EMBL" id="MFD2214890.1"/>
    </source>
</evidence>
<keyword evidence="4 6" id="KW-0807">Transducer</keyword>
<evidence type="ECO:0000313" key="11">
    <source>
        <dbReference type="Proteomes" id="UP001597318"/>
    </source>
</evidence>
<dbReference type="CDD" id="cd11386">
    <property type="entry name" value="MCP_signal"/>
    <property type="match status" value="1"/>
</dbReference>
<dbReference type="PRINTS" id="PR00260">
    <property type="entry name" value="CHEMTRNSDUCR"/>
</dbReference>
<feature type="domain" description="Methyl-accepting transducer" evidence="8">
    <location>
        <begin position="282"/>
        <end position="539"/>
    </location>
</feature>
<protein>
    <submittedName>
        <fullName evidence="10">Methyl-accepting chemotaxis protein</fullName>
    </submittedName>
</protein>
<sequence length="568" mass="62209">MLFKRFKNLKLGVKYNLALSISIILFTISAFFIYNEMQEIQDQLSALERRSERAVKTADMAGIFRDKDGRIADYINSPDEKFVTDFEEKRALFNSLQEELKSSIDTKREEELFTFIQNSDNEMNKVFLEEIVPEVESGSTEGLDAKRKLTQALSNEVVGHLVELKEMINEARDKAIVATEASIKETIIIIFSAILFNIIIGVIIAFFVNRQIKQKLNNVINMATEISNGNLLVEESDYDSKDEIGQLSVAMNSMLINLRDMIKQISSVSENVSGQSLVLTQSSAEVREGSSQVAVTMQELSAGAETQANDASDLAETMSGFVDKIKESNSFGETIVFSAVSAQGLTEEGTRLMESSISQMDKINTIVKESVDKVKQLDTQSKEISNLVGVIQSIAEQTNLLALNAAIEAARAGEHGKGFAVVASEVRKLAEQVTLSVSDITGIVSSIQKESNNVVLSLEEGYSEVEKGTSDIQTTGKTFGEIHQAITEVVDKIQGVAMRLSDIDIECGKMNNSISNIASISEESAAGIEQTSASIQQTSTSMEEIARSAEGLSELSDDLNGLIKRFEA</sequence>
<evidence type="ECO:0000256" key="7">
    <source>
        <dbReference type="SAM" id="Phobius"/>
    </source>
</evidence>
<evidence type="ECO:0000256" key="1">
    <source>
        <dbReference type="ARBA" id="ARBA00004236"/>
    </source>
</evidence>
<gene>
    <name evidence="10" type="ORF">ACFSKK_14465</name>
</gene>
<keyword evidence="11" id="KW-1185">Reference proteome</keyword>
<dbReference type="RefSeq" id="WP_247346409.1">
    <property type="nucleotide sequence ID" value="NZ_CP095550.1"/>
</dbReference>
<comment type="similarity">
    <text evidence="5">Belongs to the methyl-accepting chemotaxis (MCP) protein family.</text>
</comment>
<keyword evidence="7" id="KW-0812">Transmembrane</keyword>
<dbReference type="InterPro" id="IPR003660">
    <property type="entry name" value="HAMP_dom"/>
</dbReference>
<dbReference type="SMART" id="SM00304">
    <property type="entry name" value="HAMP"/>
    <property type="match status" value="1"/>
</dbReference>
<dbReference type="Proteomes" id="UP001597318">
    <property type="component" value="Unassembled WGS sequence"/>
</dbReference>
<evidence type="ECO:0000256" key="4">
    <source>
        <dbReference type="ARBA" id="ARBA00023224"/>
    </source>
</evidence>
<dbReference type="PANTHER" id="PTHR32089:SF114">
    <property type="entry name" value="METHYL-ACCEPTING CHEMOTAXIS PROTEIN MCPB"/>
    <property type="match status" value="1"/>
</dbReference>
<dbReference type="EMBL" id="JBHUIK010000003">
    <property type="protein sequence ID" value="MFD2214890.1"/>
    <property type="molecule type" value="Genomic_DNA"/>
</dbReference>
<feature type="transmembrane region" description="Helical" evidence="7">
    <location>
        <begin position="187"/>
        <end position="208"/>
    </location>
</feature>
<feature type="transmembrane region" description="Helical" evidence="7">
    <location>
        <begin position="12"/>
        <end position="34"/>
    </location>
</feature>
<evidence type="ECO:0000256" key="2">
    <source>
        <dbReference type="ARBA" id="ARBA00022475"/>
    </source>
</evidence>
<organism evidence="10 11">
    <name type="scientific">Metabacillus endolithicus</name>
    <dbReference type="NCBI Taxonomy" id="1535204"/>
    <lineage>
        <taxon>Bacteria</taxon>
        <taxon>Bacillati</taxon>
        <taxon>Bacillota</taxon>
        <taxon>Bacilli</taxon>
        <taxon>Bacillales</taxon>
        <taxon>Bacillaceae</taxon>
        <taxon>Metabacillus</taxon>
    </lineage>
</organism>
<dbReference type="Pfam" id="PF00672">
    <property type="entry name" value="HAMP"/>
    <property type="match status" value="1"/>
</dbReference>
<dbReference type="PROSITE" id="PS50885">
    <property type="entry name" value="HAMP"/>
    <property type="match status" value="1"/>
</dbReference>